<dbReference type="AlphaFoldDB" id="A0AAV3PA48"/>
<dbReference type="InterPro" id="IPR044839">
    <property type="entry name" value="NDR1-like"/>
</dbReference>
<feature type="transmembrane region" description="Helical" evidence="4">
    <location>
        <begin position="108"/>
        <end position="126"/>
    </location>
</feature>
<sequence length="245" mass="27606">MDSPKISPPPPLSPPPPSTPPAPPDQIIISKQPVDHQNTKIVVKNPINDVPLLRKPRRTNPIIWCFAVFCLFSILILIISGIVTIIIFVSYKPKTPVFDTPGATLNFIYLNSLEFLNGDIVLLANFSNPNKKLHVKFEYAEIQLYFSNTLIATRTVSPFVQKQREIKMVPIQMISSLVSLPPRIAIELQKQIQKNRVILDMKGRFKVGIKMGLTHVGYWLHGSCQLELTSPPNGFLLHHKCTTKK</sequence>
<feature type="region of interest" description="Disordered" evidence="3">
    <location>
        <begin position="1"/>
        <end position="24"/>
    </location>
</feature>
<keyword evidence="4" id="KW-1133">Transmembrane helix</keyword>
<evidence type="ECO:0008006" key="7">
    <source>
        <dbReference type="Google" id="ProtNLM"/>
    </source>
</evidence>
<evidence type="ECO:0000256" key="1">
    <source>
        <dbReference type="ARBA" id="ARBA00004370"/>
    </source>
</evidence>
<protein>
    <recommendedName>
        <fullName evidence="7">Late embryogenesis abundant protein LEA-2 subgroup domain-containing protein</fullName>
    </recommendedName>
</protein>
<evidence type="ECO:0000256" key="3">
    <source>
        <dbReference type="SAM" id="MobiDB-lite"/>
    </source>
</evidence>
<dbReference type="PANTHER" id="PTHR31234">
    <property type="entry name" value="LATE EMBRYOGENESIS ABUNDANT (LEA) HYDROXYPROLINE-RICH GLYCOPROTEIN FAMILY"/>
    <property type="match status" value="1"/>
</dbReference>
<reference evidence="5 6" key="1">
    <citation type="submission" date="2024-01" db="EMBL/GenBank/DDBJ databases">
        <title>The complete chloroplast genome sequence of Lithospermum erythrorhizon: insights into the phylogenetic relationship among Boraginaceae species and the maternal lineages of purple gromwells.</title>
        <authorList>
            <person name="Okada T."/>
            <person name="Watanabe K."/>
        </authorList>
    </citation>
    <scope>NUCLEOTIDE SEQUENCE [LARGE SCALE GENOMIC DNA]</scope>
</reference>
<comment type="caution">
    <text evidence="5">The sequence shown here is derived from an EMBL/GenBank/DDBJ whole genome shotgun (WGS) entry which is preliminary data.</text>
</comment>
<accession>A0AAV3PA48</accession>
<organism evidence="5 6">
    <name type="scientific">Lithospermum erythrorhizon</name>
    <name type="common">Purple gromwell</name>
    <name type="synonym">Lithospermum officinale var. erythrorhizon</name>
    <dbReference type="NCBI Taxonomy" id="34254"/>
    <lineage>
        <taxon>Eukaryota</taxon>
        <taxon>Viridiplantae</taxon>
        <taxon>Streptophyta</taxon>
        <taxon>Embryophyta</taxon>
        <taxon>Tracheophyta</taxon>
        <taxon>Spermatophyta</taxon>
        <taxon>Magnoliopsida</taxon>
        <taxon>eudicotyledons</taxon>
        <taxon>Gunneridae</taxon>
        <taxon>Pentapetalae</taxon>
        <taxon>asterids</taxon>
        <taxon>lamiids</taxon>
        <taxon>Boraginales</taxon>
        <taxon>Boraginaceae</taxon>
        <taxon>Boraginoideae</taxon>
        <taxon>Lithospermeae</taxon>
        <taxon>Lithospermum</taxon>
    </lineage>
</organism>
<evidence type="ECO:0000313" key="5">
    <source>
        <dbReference type="EMBL" id="GAA0147821.1"/>
    </source>
</evidence>
<gene>
    <name evidence="5" type="ORF">LIER_36590</name>
</gene>
<comment type="subcellular location">
    <subcellularLocation>
        <location evidence="1">Membrane</location>
    </subcellularLocation>
</comment>
<name>A0AAV3PA48_LITER</name>
<proteinExistence type="predicted"/>
<dbReference type="EMBL" id="BAABME010016879">
    <property type="protein sequence ID" value="GAA0147821.1"/>
    <property type="molecule type" value="Genomic_DNA"/>
</dbReference>
<evidence type="ECO:0000256" key="4">
    <source>
        <dbReference type="SAM" id="Phobius"/>
    </source>
</evidence>
<evidence type="ECO:0000313" key="6">
    <source>
        <dbReference type="Proteomes" id="UP001454036"/>
    </source>
</evidence>
<keyword evidence="4" id="KW-0812">Transmembrane</keyword>
<keyword evidence="6" id="KW-1185">Reference proteome</keyword>
<dbReference type="GO" id="GO:0098542">
    <property type="term" value="P:defense response to other organism"/>
    <property type="evidence" value="ECO:0007669"/>
    <property type="project" value="InterPro"/>
</dbReference>
<dbReference type="PANTHER" id="PTHR31234:SF42">
    <property type="entry name" value="LATE EMBRYOGENESIS ABUNDANT (LEA) HYDROXYPROLINE-RICH GLYCOPROTEIN FAMILY"/>
    <property type="match status" value="1"/>
</dbReference>
<feature type="transmembrane region" description="Helical" evidence="4">
    <location>
        <begin position="62"/>
        <end position="88"/>
    </location>
</feature>
<keyword evidence="2 4" id="KW-0472">Membrane</keyword>
<evidence type="ECO:0000256" key="2">
    <source>
        <dbReference type="ARBA" id="ARBA00023136"/>
    </source>
</evidence>
<dbReference type="Proteomes" id="UP001454036">
    <property type="component" value="Unassembled WGS sequence"/>
</dbReference>
<dbReference type="GO" id="GO:0005886">
    <property type="term" value="C:plasma membrane"/>
    <property type="evidence" value="ECO:0007669"/>
    <property type="project" value="TreeGrafter"/>
</dbReference>